<gene>
    <name evidence="2" type="ORF">L485_05305</name>
</gene>
<dbReference type="PATRIC" id="fig|1114964.3.peg.1026"/>
<evidence type="ECO:0000313" key="3">
    <source>
        <dbReference type="Proteomes" id="UP000015524"/>
    </source>
</evidence>
<keyword evidence="1" id="KW-1133">Transmembrane helix</keyword>
<dbReference type="AlphaFoldDB" id="T0GTT9"/>
<sequence>MQMTDLDTLLGRLRDAPLDRRLHGLDDRVMAEIARIQASPSVGNTMFGIAAVAALLIGIAGSGLPAASAGASTITPFDAQLALAPSSLLGSR</sequence>
<reference evidence="2 3" key="1">
    <citation type="journal article" date="2013" name="Genome Announc.">
        <title>Draft Genome Sequence of a Hexachlorocyclohexane-Degrading Bacterium, Sphingobium baderi Strain LL03T.</title>
        <authorList>
            <person name="Kaur J."/>
            <person name="Verma H."/>
            <person name="Tripathi C."/>
            <person name="Khurana J.P."/>
            <person name="Lal R."/>
        </authorList>
    </citation>
    <scope>NUCLEOTIDE SEQUENCE [LARGE SCALE GENOMIC DNA]</scope>
    <source>
        <strain evidence="2 3">LL03</strain>
    </source>
</reference>
<proteinExistence type="predicted"/>
<organism evidence="2 3">
    <name type="scientific">Sphingobium baderi LL03</name>
    <dbReference type="NCBI Taxonomy" id="1114964"/>
    <lineage>
        <taxon>Bacteria</taxon>
        <taxon>Pseudomonadati</taxon>
        <taxon>Pseudomonadota</taxon>
        <taxon>Alphaproteobacteria</taxon>
        <taxon>Sphingomonadales</taxon>
        <taxon>Sphingomonadaceae</taxon>
        <taxon>Sphingobium</taxon>
    </lineage>
</organism>
<evidence type="ECO:0000256" key="1">
    <source>
        <dbReference type="SAM" id="Phobius"/>
    </source>
</evidence>
<feature type="transmembrane region" description="Helical" evidence="1">
    <location>
        <begin position="46"/>
        <end position="67"/>
    </location>
</feature>
<protein>
    <submittedName>
        <fullName evidence="2">Uncharacterized protein</fullName>
    </submittedName>
</protein>
<comment type="caution">
    <text evidence="2">The sequence shown here is derived from an EMBL/GenBank/DDBJ whole genome shotgun (WGS) entry which is preliminary data.</text>
</comment>
<evidence type="ECO:0000313" key="2">
    <source>
        <dbReference type="EMBL" id="EQB04107.1"/>
    </source>
</evidence>
<dbReference type="Proteomes" id="UP000015524">
    <property type="component" value="Unassembled WGS sequence"/>
</dbReference>
<keyword evidence="1" id="KW-0472">Membrane</keyword>
<keyword evidence="3" id="KW-1185">Reference proteome</keyword>
<accession>T0GTT9</accession>
<keyword evidence="1" id="KW-0812">Transmembrane</keyword>
<name>T0GTT9_9SPHN</name>
<dbReference type="EMBL" id="ATIB01000036">
    <property type="protein sequence ID" value="EQB04107.1"/>
    <property type="molecule type" value="Genomic_DNA"/>
</dbReference>